<dbReference type="AlphaFoldDB" id="A0A0A9END0"/>
<protein>
    <submittedName>
        <fullName evidence="1">Uncharacterized protein</fullName>
    </submittedName>
</protein>
<organism evidence="1">
    <name type="scientific">Arundo donax</name>
    <name type="common">Giant reed</name>
    <name type="synonym">Donax arundinaceus</name>
    <dbReference type="NCBI Taxonomy" id="35708"/>
    <lineage>
        <taxon>Eukaryota</taxon>
        <taxon>Viridiplantae</taxon>
        <taxon>Streptophyta</taxon>
        <taxon>Embryophyta</taxon>
        <taxon>Tracheophyta</taxon>
        <taxon>Spermatophyta</taxon>
        <taxon>Magnoliopsida</taxon>
        <taxon>Liliopsida</taxon>
        <taxon>Poales</taxon>
        <taxon>Poaceae</taxon>
        <taxon>PACMAD clade</taxon>
        <taxon>Arundinoideae</taxon>
        <taxon>Arundineae</taxon>
        <taxon>Arundo</taxon>
    </lineage>
</organism>
<dbReference type="EMBL" id="GBRH01200358">
    <property type="protein sequence ID" value="JAD97537.1"/>
    <property type="molecule type" value="Transcribed_RNA"/>
</dbReference>
<sequence>MLMLSFARRDILLVCSYNLWVFYFGKILKVRFQAVIRSICIQRILSTFSIELFVTLQEYFTQRLVLLW</sequence>
<name>A0A0A9END0_ARUDO</name>
<reference evidence="1" key="1">
    <citation type="submission" date="2014-09" db="EMBL/GenBank/DDBJ databases">
        <authorList>
            <person name="Magalhaes I.L.F."/>
            <person name="Oliveira U."/>
            <person name="Santos F.R."/>
            <person name="Vidigal T.H.D.A."/>
            <person name="Brescovit A.D."/>
            <person name="Santos A.J."/>
        </authorList>
    </citation>
    <scope>NUCLEOTIDE SEQUENCE</scope>
    <source>
        <tissue evidence="1">Shoot tissue taken approximately 20 cm above the soil surface</tissue>
    </source>
</reference>
<evidence type="ECO:0000313" key="1">
    <source>
        <dbReference type="EMBL" id="JAD97537.1"/>
    </source>
</evidence>
<reference evidence="1" key="2">
    <citation type="journal article" date="2015" name="Data Brief">
        <title>Shoot transcriptome of the giant reed, Arundo donax.</title>
        <authorList>
            <person name="Barrero R.A."/>
            <person name="Guerrero F.D."/>
            <person name="Moolhuijzen P."/>
            <person name="Goolsby J.A."/>
            <person name="Tidwell J."/>
            <person name="Bellgard S.E."/>
            <person name="Bellgard M.I."/>
        </authorList>
    </citation>
    <scope>NUCLEOTIDE SEQUENCE</scope>
    <source>
        <tissue evidence="1">Shoot tissue taken approximately 20 cm above the soil surface</tissue>
    </source>
</reference>
<proteinExistence type="predicted"/>
<accession>A0A0A9END0</accession>